<feature type="non-terminal residue" evidence="1">
    <location>
        <position position="1"/>
    </location>
</feature>
<dbReference type="Proteomes" id="UP001165060">
    <property type="component" value="Unassembled WGS sequence"/>
</dbReference>
<gene>
    <name evidence="1" type="ORF">TeGR_g5460</name>
</gene>
<evidence type="ECO:0000313" key="2">
    <source>
        <dbReference type="Proteomes" id="UP001165060"/>
    </source>
</evidence>
<evidence type="ECO:0000313" key="1">
    <source>
        <dbReference type="EMBL" id="GMI34728.1"/>
    </source>
</evidence>
<dbReference type="SUPFAM" id="SSF55961">
    <property type="entry name" value="Bet v1-like"/>
    <property type="match status" value="1"/>
</dbReference>
<keyword evidence="2" id="KW-1185">Reference proteome</keyword>
<proteinExistence type="predicted"/>
<dbReference type="EMBL" id="BRYB01003327">
    <property type="protein sequence ID" value="GMI34728.1"/>
    <property type="molecule type" value="Genomic_DNA"/>
</dbReference>
<comment type="caution">
    <text evidence="1">The sequence shown here is derived from an EMBL/GenBank/DDBJ whole genome shotgun (WGS) entry which is preliminary data.</text>
</comment>
<dbReference type="Gene3D" id="3.30.530.20">
    <property type="match status" value="1"/>
</dbReference>
<protein>
    <recommendedName>
        <fullName evidence="3">START domain-containing protein</fullName>
    </recommendedName>
</protein>
<accession>A0ABQ6MXJ8</accession>
<dbReference type="InterPro" id="IPR023393">
    <property type="entry name" value="START-like_dom_sf"/>
</dbReference>
<evidence type="ECO:0008006" key="3">
    <source>
        <dbReference type="Google" id="ProtNLM"/>
    </source>
</evidence>
<organism evidence="1 2">
    <name type="scientific">Tetraparma gracilis</name>
    <dbReference type="NCBI Taxonomy" id="2962635"/>
    <lineage>
        <taxon>Eukaryota</taxon>
        <taxon>Sar</taxon>
        <taxon>Stramenopiles</taxon>
        <taxon>Ochrophyta</taxon>
        <taxon>Bolidophyceae</taxon>
        <taxon>Parmales</taxon>
        <taxon>Triparmaceae</taxon>
        <taxon>Tetraparma</taxon>
    </lineage>
</organism>
<reference evidence="1 2" key="1">
    <citation type="journal article" date="2023" name="Commun. Biol.">
        <title>Genome analysis of Parmales, the sister group of diatoms, reveals the evolutionary specialization of diatoms from phago-mixotrophs to photoautotrophs.</title>
        <authorList>
            <person name="Ban H."/>
            <person name="Sato S."/>
            <person name="Yoshikawa S."/>
            <person name="Yamada K."/>
            <person name="Nakamura Y."/>
            <person name="Ichinomiya M."/>
            <person name="Sato N."/>
            <person name="Blanc-Mathieu R."/>
            <person name="Endo H."/>
            <person name="Kuwata A."/>
            <person name="Ogata H."/>
        </authorList>
    </citation>
    <scope>NUCLEOTIDE SEQUENCE [LARGE SCALE GENOMIC DNA]</scope>
</reference>
<sequence>PVSTFECITKGSKTPAARDSGGGDNMSAVWGKAEADVDAPATSVLAYLWNYMSYERCAEFNKKNAGMLRRELDVPGSYSKLAVQATKMPFSVTDRKTGSWLAWRRESEIGDFTLALAPYHDCPPNDQTRAIVGEMAALSKLVETKIWGCYRISALAPSVCRVELVTNVDMGGSIPQMAQRWSMKRVLGPVAKIQDR</sequence>
<name>A0ABQ6MXJ8_9STRA</name>